<dbReference type="InterPro" id="IPR001465">
    <property type="entry name" value="Malate_synthase_TIM"/>
</dbReference>
<dbReference type="EMBL" id="HBHK01014094">
    <property type="protein sequence ID" value="CAD9685570.1"/>
    <property type="molecule type" value="Transcribed_RNA"/>
</dbReference>
<feature type="domain" description="Malate synthase TIM barrel" evidence="11">
    <location>
        <begin position="341"/>
        <end position="578"/>
    </location>
</feature>
<dbReference type="InterPro" id="IPR048355">
    <property type="entry name" value="MS_C"/>
</dbReference>
<dbReference type="InterPro" id="IPR006253">
    <property type="entry name" value="Malate_synthG"/>
</dbReference>
<feature type="domain" description="Malate synthase C-terminal" evidence="14">
    <location>
        <begin position="598"/>
        <end position="696"/>
    </location>
</feature>
<evidence type="ECO:0000256" key="10">
    <source>
        <dbReference type="PIRSR" id="PIRSR601465-50"/>
    </source>
</evidence>
<dbReference type="SUPFAM" id="SSF51645">
    <property type="entry name" value="Malate synthase G"/>
    <property type="match status" value="1"/>
</dbReference>
<name>A0A7S2WGG4_9STRA</name>
<evidence type="ECO:0000259" key="12">
    <source>
        <dbReference type="Pfam" id="PF20656"/>
    </source>
</evidence>
<keyword evidence="8" id="KW-0558">Oxidation</keyword>
<dbReference type="PANTHER" id="PTHR42739:SF1">
    <property type="entry name" value="MALATE SYNTHASE G"/>
    <property type="match status" value="1"/>
</dbReference>
<evidence type="ECO:0000313" key="15">
    <source>
        <dbReference type="EMBL" id="CAD9685570.1"/>
    </source>
</evidence>
<evidence type="ECO:0000256" key="2">
    <source>
        <dbReference type="ARBA" id="ARBA00022435"/>
    </source>
</evidence>
<proteinExistence type="inferred from homology"/>
<dbReference type="PANTHER" id="PTHR42739">
    <property type="entry name" value="MALATE SYNTHASE G"/>
    <property type="match status" value="1"/>
</dbReference>
<dbReference type="AlphaFoldDB" id="A0A7S2WGG4"/>
<keyword evidence="5" id="KW-0808">Transferase</keyword>
<dbReference type="InterPro" id="IPR046363">
    <property type="entry name" value="MS_N_TIM-barrel_dom"/>
</dbReference>
<feature type="active site" description="Proton acceptor" evidence="10">
    <location>
        <position position="345"/>
    </location>
</feature>
<dbReference type="Pfam" id="PF20656">
    <property type="entry name" value="MS_N"/>
    <property type="match status" value="1"/>
</dbReference>
<evidence type="ECO:0000256" key="7">
    <source>
        <dbReference type="ARBA" id="ARBA00022842"/>
    </source>
</evidence>
<dbReference type="GO" id="GO:0006099">
    <property type="term" value="P:tricarboxylic acid cycle"/>
    <property type="evidence" value="ECO:0007669"/>
    <property type="project" value="UniProtKB-KW"/>
</dbReference>
<dbReference type="GO" id="GO:0005829">
    <property type="term" value="C:cytosol"/>
    <property type="evidence" value="ECO:0007669"/>
    <property type="project" value="TreeGrafter"/>
</dbReference>
<dbReference type="Pfam" id="PF20658">
    <property type="entry name" value="MSG_insertion"/>
    <property type="match status" value="1"/>
</dbReference>
<keyword evidence="2" id="KW-0329">Glyoxylate bypass</keyword>
<evidence type="ECO:0000256" key="3">
    <source>
        <dbReference type="ARBA" id="ARBA00022490"/>
    </source>
</evidence>
<organism evidence="15">
    <name type="scientific">Mucochytrium quahogii</name>
    <dbReference type="NCBI Taxonomy" id="96639"/>
    <lineage>
        <taxon>Eukaryota</taxon>
        <taxon>Sar</taxon>
        <taxon>Stramenopiles</taxon>
        <taxon>Bigyra</taxon>
        <taxon>Labyrinthulomycetes</taxon>
        <taxon>Thraustochytrida</taxon>
        <taxon>Thraustochytriidae</taxon>
        <taxon>Mucochytrium</taxon>
    </lineage>
</organism>
<keyword evidence="3" id="KW-0963">Cytoplasm</keyword>
<keyword evidence="7" id="KW-0460">Magnesium</keyword>
<dbReference type="Pfam" id="PF20659">
    <property type="entry name" value="MS_C"/>
    <property type="match status" value="1"/>
</dbReference>
<feature type="domain" description="Malate synthase N-terminal" evidence="12">
    <location>
        <begin position="16"/>
        <end position="71"/>
    </location>
</feature>
<dbReference type="NCBIfam" id="NF002825">
    <property type="entry name" value="PRK02999.1"/>
    <property type="match status" value="1"/>
</dbReference>
<evidence type="ECO:0000256" key="4">
    <source>
        <dbReference type="ARBA" id="ARBA00022532"/>
    </source>
</evidence>
<gene>
    <name evidence="15" type="ORF">QSP1433_LOCUS8849</name>
</gene>
<dbReference type="InterPro" id="IPR011076">
    <property type="entry name" value="Malate_synth_sf"/>
</dbReference>
<evidence type="ECO:0000256" key="6">
    <source>
        <dbReference type="ARBA" id="ARBA00022723"/>
    </source>
</evidence>
<dbReference type="GO" id="GO:0000287">
    <property type="term" value="F:magnesium ion binding"/>
    <property type="evidence" value="ECO:0007669"/>
    <property type="project" value="TreeGrafter"/>
</dbReference>
<evidence type="ECO:0000256" key="9">
    <source>
        <dbReference type="ARBA" id="ARBA00047918"/>
    </source>
</evidence>
<comment type="catalytic activity">
    <reaction evidence="9">
        <text>glyoxylate + acetyl-CoA + H2O = (S)-malate + CoA + H(+)</text>
        <dbReference type="Rhea" id="RHEA:18181"/>
        <dbReference type="ChEBI" id="CHEBI:15377"/>
        <dbReference type="ChEBI" id="CHEBI:15378"/>
        <dbReference type="ChEBI" id="CHEBI:15589"/>
        <dbReference type="ChEBI" id="CHEBI:36655"/>
        <dbReference type="ChEBI" id="CHEBI:57287"/>
        <dbReference type="ChEBI" id="CHEBI:57288"/>
        <dbReference type="EC" id="2.3.3.9"/>
    </reaction>
</comment>
<feature type="active site" description="Proton donor" evidence="10">
    <location>
        <position position="638"/>
    </location>
</feature>
<sequence length="734" mass="80843">MAYKNIGSIKVHHTLVEVVEKEIIPGTGIAPQSFWGSLEKILNEFAPENEGLLRKRDSIQAQIDNWYLQHSKNSKYDAAAYAAFLGEIGYIVPEGPDFKVETKNVDPEIACTPGPQLVVPVDNARYALNAANARWGSLLDAFYGTDAGPPETAGLEKGKSYNPKRGQKVFEYAHEFLDAHFGLAGGAKYGDVQEFRLNGSKKSLECVLKNNRVVNLAQPSQFVGFVVTPSGLGNILMKHHGLHVEIQIDAKSQVGSTHPAGVKDIMLESAITAIADCEDSVAAVDAADKSVVYRNWNGLMKGTLAEKFTKGGKEMVRKLNPDKRFTSVATGAPLVIPGRVVLLVRNVGIHMYTDAVKFVATDREVPEGLVDAMVTTLAALHDLKGTAKQEKNSRTGSMYMVKPKQHGPEEVAYTVRMLGRVEQELGLARNTIKVGIMDEERRTTVNLKECIRAAKERCIFINTGFLDRTGDEIHTCFRAGPVLPKADIKKAKWRTAYEDWNVDIGIETGLVGVAQIGKGMWAAPDNMKEMLEKKVSEPRAGATTAWVPSPTAATLHVFHYHQVDVLAVQRKLEAGGRRALLSDIITPPMLDRQLSADEIQHELEDNLQGLLGYIVRWIELGVGCSKVPDINDVGLMEDRATLRISSQHIGNWLHWGIISEKQLIDTAHKMARIVDKQNASQGGYDPMSPKFSNNGFQCALEMIFNALDCPNGLTEHTLTKYRRAEKGRLATSKM</sequence>
<keyword evidence="4" id="KW-0816">Tricarboxylic acid cycle</keyword>
<dbReference type="GO" id="GO:0004474">
    <property type="term" value="F:malate synthase activity"/>
    <property type="evidence" value="ECO:0007669"/>
    <property type="project" value="UniProtKB-EC"/>
</dbReference>
<evidence type="ECO:0000259" key="14">
    <source>
        <dbReference type="Pfam" id="PF20659"/>
    </source>
</evidence>
<accession>A0A7S2WGG4</accession>
<dbReference type="InterPro" id="IPR048356">
    <property type="entry name" value="MS_N"/>
</dbReference>
<protein>
    <recommendedName>
        <fullName evidence="16">Malate synthase</fullName>
    </recommendedName>
</protein>
<evidence type="ECO:0000256" key="1">
    <source>
        <dbReference type="ARBA" id="ARBA00001946"/>
    </source>
</evidence>
<evidence type="ECO:0000256" key="8">
    <source>
        <dbReference type="ARBA" id="ARBA00023097"/>
    </source>
</evidence>
<dbReference type="GO" id="GO:0006097">
    <property type="term" value="P:glyoxylate cycle"/>
    <property type="evidence" value="ECO:0007669"/>
    <property type="project" value="UniProtKB-KW"/>
</dbReference>
<dbReference type="Gene3D" id="3.20.20.360">
    <property type="entry name" value="Malate synthase, domain 3"/>
    <property type="match status" value="2"/>
</dbReference>
<evidence type="ECO:0008006" key="16">
    <source>
        <dbReference type="Google" id="ProtNLM"/>
    </source>
</evidence>
<reference evidence="15" key="1">
    <citation type="submission" date="2021-01" db="EMBL/GenBank/DDBJ databases">
        <authorList>
            <person name="Corre E."/>
            <person name="Pelletier E."/>
            <person name="Niang G."/>
            <person name="Scheremetjew M."/>
            <person name="Finn R."/>
            <person name="Kale V."/>
            <person name="Holt S."/>
            <person name="Cochrane G."/>
            <person name="Meng A."/>
            <person name="Brown T."/>
            <person name="Cohen L."/>
        </authorList>
    </citation>
    <scope>NUCLEOTIDE SEQUENCE</scope>
    <source>
        <strain evidence="15">NY070348D</strain>
    </source>
</reference>
<dbReference type="InterPro" id="IPR044856">
    <property type="entry name" value="Malate_synth_C_sf"/>
</dbReference>
<evidence type="ECO:0000256" key="5">
    <source>
        <dbReference type="ARBA" id="ARBA00022679"/>
    </source>
</evidence>
<evidence type="ECO:0000259" key="11">
    <source>
        <dbReference type="Pfam" id="PF01274"/>
    </source>
</evidence>
<dbReference type="HAMAP" id="MF_00641">
    <property type="entry name" value="Malate_synth_G"/>
    <property type="match status" value="1"/>
</dbReference>
<evidence type="ECO:0000259" key="13">
    <source>
        <dbReference type="Pfam" id="PF20658"/>
    </source>
</evidence>
<dbReference type="InterPro" id="IPR048357">
    <property type="entry name" value="MSG_insertion"/>
</dbReference>
<dbReference type="GO" id="GO:0009436">
    <property type="term" value="P:glyoxylate catabolic process"/>
    <property type="evidence" value="ECO:0007669"/>
    <property type="project" value="TreeGrafter"/>
</dbReference>
<comment type="cofactor">
    <cofactor evidence="1">
        <name>Mg(2+)</name>
        <dbReference type="ChEBI" id="CHEBI:18420"/>
    </cofactor>
</comment>
<dbReference type="Gene3D" id="1.20.1220.12">
    <property type="entry name" value="Malate synthase, domain III"/>
    <property type="match status" value="1"/>
</dbReference>
<feature type="domain" description="Malate synthase G alpha-beta insertion" evidence="13">
    <location>
        <begin position="161"/>
        <end position="239"/>
    </location>
</feature>
<dbReference type="Pfam" id="PF01274">
    <property type="entry name" value="MS_TIM-barrel"/>
    <property type="match status" value="1"/>
</dbReference>
<keyword evidence="6" id="KW-0479">Metal-binding</keyword>